<dbReference type="GO" id="GO:0016787">
    <property type="term" value="F:hydrolase activity"/>
    <property type="evidence" value="ECO:0007669"/>
    <property type="project" value="UniProtKB-KW"/>
</dbReference>
<keyword evidence="5" id="KW-1185">Reference proteome</keyword>
<accession>A0A7L9U2H7</accession>
<evidence type="ECO:0000256" key="2">
    <source>
        <dbReference type="SAM" id="SignalP"/>
    </source>
</evidence>
<dbReference type="RefSeq" id="WP_193685672.1">
    <property type="nucleotide sequence ID" value="NZ_CP062941.1"/>
</dbReference>
<dbReference type="PANTHER" id="PTHR48081">
    <property type="entry name" value="AB HYDROLASE SUPERFAMILY PROTEIN C4A8.06C"/>
    <property type="match status" value="1"/>
</dbReference>
<dbReference type="Gene3D" id="3.40.50.1820">
    <property type="entry name" value="alpha/beta hydrolase"/>
    <property type="match status" value="1"/>
</dbReference>
<dbReference type="InterPro" id="IPR049492">
    <property type="entry name" value="BD-FAE-like_dom"/>
</dbReference>
<dbReference type="Proteomes" id="UP000593875">
    <property type="component" value="Chromosome"/>
</dbReference>
<proteinExistence type="predicted"/>
<dbReference type="AlphaFoldDB" id="A0A7L9U2H7"/>
<feature type="chain" id="PRO_5032354673" evidence="2">
    <location>
        <begin position="23"/>
        <end position="328"/>
    </location>
</feature>
<dbReference type="SUPFAM" id="SSF53474">
    <property type="entry name" value="alpha/beta-Hydrolases"/>
    <property type="match status" value="1"/>
</dbReference>
<gene>
    <name evidence="4" type="ORF">LPB04_16900</name>
</gene>
<keyword evidence="2" id="KW-0732">Signal</keyword>
<feature type="domain" description="BD-FAE-like" evidence="3">
    <location>
        <begin position="74"/>
        <end position="263"/>
    </location>
</feature>
<protein>
    <submittedName>
        <fullName evidence="4">Alpha/beta hydrolase</fullName>
    </submittedName>
</protein>
<keyword evidence="1 4" id="KW-0378">Hydrolase</keyword>
<dbReference type="KEGG" id="mlir:LPB04_16900"/>
<organism evidence="4 5">
    <name type="scientific">Massilia litorea</name>
    <dbReference type="NCBI Taxonomy" id="2769491"/>
    <lineage>
        <taxon>Bacteria</taxon>
        <taxon>Pseudomonadati</taxon>
        <taxon>Pseudomonadota</taxon>
        <taxon>Betaproteobacteria</taxon>
        <taxon>Burkholderiales</taxon>
        <taxon>Oxalobacteraceae</taxon>
        <taxon>Telluria group</taxon>
        <taxon>Massilia</taxon>
    </lineage>
</organism>
<evidence type="ECO:0000313" key="5">
    <source>
        <dbReference type="Proteomes" id="UP000593875"/>
    </source>
</evidence>
<sequence>MTSLRPKLIAATLAGALSTAAAQPAPASYTAETTYDKLVASYPFIRVAASAVPASVEAVRDITYVRHGERALQLDLYLPKARAAKALPGIVFVHGGGWRSGVRANFAPMAIRMAERGYAAATISYRLSGEAPYPAAVIDAKAALRWMRANASRYGIDPARIAIGGGSAGGQIASLAGVTEGIPRFEPDAGPGAVSSGAQAIVNIDGLSDFTSEAARMYEDDPNKQPSSAGAWFGGRYAEKPALWREASPTFYVNPRTPPILFIGSAQARFAVGREEMIVKLDAAGVPNRVVLLPETPHSFWLFDPWLGPTVEATVRFLDEHMRGAAGK</sequence>
<dbReference type="EMBL" id="CP062941">
    <property type="protein sequence ID" value="QOL48629.1"/>
    <property type="molecule type" value="Genomic_DNA"/>
</dbReference>
<feature type="signal peptide" evidence="2">
    <location>
        <begin position="1"/>
        <end position="22"/>
    </location>
</feature>
<evidence type="ECO:0000256" key="1">
    <source>
        <dbReference type="ARBA" id="ARBA00022801"/>
    </source>
</evidence>
<dbReference type="Pfam" id="PF20434">
    <property type="entry name" value="BD-FAE"/>
    <property type="match status" value="1"/>
</dbReference>
<name>A0A7L9U2H7_9BURK</name>
<evidence type="ECO:0000313" key="4">
    <source>
        <dbReference type="EMBL" id="QOL48629.1"/>
    </source>
</evidence>
<evidence type="ECO:0000259" key="3">
    <source>
        <dbReference type="Pfam" id="PF20434"/>
    </source>
</evidence>
<dbReference type="InterPro" id="IPR029058">
    <property type="entry name" value="AB_hydrolase_fold"/>
</dbReference>
<reference evidence="4 5" key="1">
    <citation type="submission" date="2020-10" db="EMBL/GenBank/DDBJ databases">
        <title>Genome sequencing of Massilia sp. LPB0304.</title>
        <authorList>
            <person name="Kim J."/>
        </authorList>
    </citation>
    <scope>NUCLEOTIDE SEQUENCE [LARGE SCALE GENOMIC DNA]</scope>
    <source>
        <strain evidence="4 5">LPB0304</strain>
    </source>
</reference>
<dbReference type="InterPro" id="IPR050300">
    <property type="entry name" value="GDXG_lipolytic_enzyme"/>
</dbReference>